<accession>A0AAP5I7V0</accession>
<dbReference type="Proteomes" id="UP000667802">
    <property type="component" value="Unassembled WGS sequence"/>
</dbReference>
<proteinExistence type="predicted"/>
<comment type="caution">
    <text evidence="1">The sequence shown here is derived from an EMBL/GenBank/DDBJ whole genome shotgun (WGS) entry which is preliminary data.</text>
</comment>
<dbReference type="EMBL" id="JAALHA020000009">
    <property type="protein sequence ID" value="MDR9896618.1"/>
    <property type="molecule type" value="Genomic_DNA"/>
</dbReference>
<evidence type="ECO:0000313" key="1">
    <source>
        <dbReference type="EMBL" id="MDR9896618.1"/>
    </source>
</evidence>
<evidence type="ECO:0000313" key="2">
    <source>
        <dbReference type="Proteomes" id="UP000667802"/>
    </source>
</evidence>
<sequence length="52" mass="5812">MEMITLGLLFRAIALTYVFHQTEIKVGSKMLPLPSFLQNSGDPYAIAHSKEC</sequence>
<reference evidence="2" key="1">
    <citation type="journal article" date="2021" name="Science">
        <title>Hunting the eagle killer: A cyanobacterial neurotoxin causes vacuolar myelinopathy.</title>
        <authorList>
            <person name="Breinlinger S."/>
            <person name="Phillips T.J."/>
            <person name="Haram B.N."/>
            <person name="Mares J."/>
            <person name="Martinez Yerena J.A."/>
            <person name="Hrouzek P."/>
            <person name="Sobotka R."/>
            <person name="Henderson W.M."/>
            <person name="Schmieder P."/>
            <person name="Williams S.M."/>
            <person name="Lauderdale J.D."/>
            <person name="Wilde H.D."/>
            <person name="Gerrin W."/>
            <person name="Kust A."/>
            <person name="Washington J.W."/>
            <person name="Wagner C."/>
            <person name="Geier B."/>
            <person name="Liebeke M."/>
            <person name="Enke H."/>
            <person name="Niedermeyer T.H.J."/>
            <person name="Wilde S.B."/>
        </authorList>
    </citation>
    <scope>NUCLEOTIDE SEQUENCE [LARGE SCALE GENOMIC DNA]</scope>
    <source>
        <strain evidence="2">Thurmond2011</strain>
    </source>
</reference>
<name>A0AAP5I7V0_9CYAN</name>
<keyword evidence="2" id="KW-1185">Reference proteome</keyword>
<dbReference type="AlphaFoldDB" id="A0AAP5I7V0"/>
<gene>
    <name evidence="1" type="ORF">G7B40_018915</name>
</gene>
<organism evidence="1 2">
    <name type="scientific">Aetokthonos hydrillicola Thurmond2011</name>
    <dbReference type="NCBI Taxonomy" id="2712845"/>
    <lineage>
        <taxon>Bacteria</taxon>
        <taxon>Bacillati</taxon>
        <taxon>Cyanobacteriota</taxon>
        <taxon>Cyanophyceae</taxon>
        <taxon>Nostocales</taxon>
        <taxon>Hapalosiphonaceae</taxon>
        <taxon>Aetokthonos</taxon>
    </lineage>
</organism>
<protein>
    <submittedName>
        <fullName evidence="1">Uncharacterized protein</fullName>
    </submittedName>
</protein>